<dbReference type="InterPro" id="IPR007921">
    <property type="entry name" value="CHAP_dom"/>
</dbReference>
<dbReference type="PROSITE" id="PS50011">
    <property type="entry name" value="PROTEIN_KINASE_DOM"/>
    <property type="match status" value="1"/>
</dbReference>
<name>A0A3R7ACL2_9STRA</name>
<keyword evidence="2" id="KW-0472">Membrane</keyword>
<dbReference type="SMART" id="SM00220">
    <property type="entry name" value="S_TKc"/>
    <property type="match status" value="1"/>
</dbReference>
<dbReference type="SUPFAM" id="SSF50156">
    <property type="entry name" value="PDZ domain-like"/>
    <property type="match status" value="2"/>
</dbReference>
<feature type="compositionally biased region" description="Polar residues" evidence="1">
    <location>
        <begin position="103"/>
        <end position="119"/>
    </location>
</feature>
<sequence length="1420" mass="157614">MEYNVVWNEGSLGLTLRPELGKDMPPVVGRLTREESEAAHGGVAVGHMLTSINGEETAKMGYDAVVHMLKTVPRPCLLRFRVPKSLATSRSTGSSSSAPSEVVPNQQPDNAMLVSSSSGRPKHDTYLVEWIYGPLGLIFRHADLDHDIPSIRKITGKGLGSHGIKHARVDDILVEINGTTTKTLGFNRSISMLKSMEKPALLKFQRSSREKEIVRVSMREPRIKYEPAAVATPTSLGVAAEYDIVWYDGDLGLKLRPTANDVPMISRLTGKGSAVGVDNSRVGDVLVAINGKFIHESSYMSTLRWIKDTRKPITLRFRSRDRDKDAATSASSMLFQKHDQIPDVVLAALRVGEYDQVEAYARRAMAASGCAKSAFAWMGDALHRCEEYDLALAVFDKGLQLHSKDVDCAVGKVDVRETIQLAKVFGPNAAVKLAKDPEMLKLLKDEQSRRIIQDVLIHPSQYHQHKTLCEPVLAYLQQFCDETSGAAQDHTILALPVKGTLDELTAYLMTPGNPRKHRLSDTYNVVAELLTKCNHSVFKAESGGKKSKKLVVKLTDKQREVEFYDRMGHDNDSDLYIVDCVQIIDVPLAGKAKCFAVVMEQGLALDLDHVHMLQQQPFLRLNCIEKLARAVLFLHGQRLIHGDIKLENVVYFSDRIWYKLIDFDHTVPFGSRIRHCTPEYCPPEMARCMLQGQASTIAASPKFDVWCFGVLVLRLFLDGGHLDEFDGVEGDAVYKLVAAPGFSFRQSLAKVAALNNRQKKYLLMCLEPDESKRTGNLRDLLKALETKSTTHGMAPALPSPIDQLSCPLPLLWTLSIVTDKARIPLGDFLRGLDCRIGVLNAPTAECSCDESDIVTVLAESDVVALVLPFVRAYGLFSGILDTLEDYYGTDVAHFRFAYPDADKLDATVASLESIHPMTAMLPCEETLRTLHARLTQTKVPRDEVDEILDTVLAQGMSAFVSSNDTSARVAEIFKSMASLNALSKPTLIGGWRSLSGTNDVTWKCHRHAPHHSTCEPRNLAMTEIAVPEPWELPMLWSLDAAEKLGKCDPSKLERMRFQLVFQCEWCASSCGRFEPQNEADARNDASLLEVGASVAIREMLPILNASYLARKALCVAALLGVSLDGFQFDLKDTQHVAKIASALESIHGPPPPFDTDAAFEEIVHRLETEDLDDVELADEARNLQDALLVYRSMALPKMKQVLARMGFDWNRAHVGGLQALDQASNYVNGTYTGVQWQCVELARRYLLVNYGVVFGDVDYAFQIFDLDTVDKVSDGSKFALNKFVNGGSMRPERGSLLIWDPTGEMAITGHVAVVVDVTDSYVDIVEQNVEDTIWPTGQLYSRRLKVKQNSSSYFVEKWYDDEHLLGWVTVDLSKPVVPLNSMATSSLLPTSFVLSILGVSAAVAFVVFRKRRLRDYDLVH</sequence>
<evidence type="ECO:0000259" key="3">
    <source>
        <dbReference type="PROSITE" id="PS50011"/>
    </source>
</evidence>
<dbReference type="EMBL" id="QUSY01000130">
    <property type="protein sequence ID" value="RHY32533.1"/>
    <property type="molecule type" value="Genomic_DNA"/>
</dbReference>
<keyword evidence="7" id="KW-1185">Reference proteome</keyword>
<feature type="domain" description="PDZ" evidence="4">
    <location>
        <begin position="249"/>
        <end position="321"/>
    </location>
</feature>
<dbReference type="GO" id="GO:0016874">
    <property type="term" value="F:ligase activity"/>
    <property type="evidence" value="ECO:0007669"/>
    <property type="project" value="TreeGrafter"/>
</dbReference>
<dbReference type="SUPFAM" id="SSF54001">
    <property type="entry name" value="Cysteine proteinases"/>
    <property type="match status" value="1"/>
</dbReference>
<dbReference type="SUPFAM" id="SSF48452">
    <property type="entry name" value="TPR-like"/>
    <property type="match status" value="1"/>
</dbReference>
<accession>A0A3R7ACL2</accession>
<dbReference type="GO" id="GO:0004672">
    <property type="term" value="F:protein kinase activity"/>
    <property type="evidence" value="ECO:0007669"/>
    <property type="project" value="InterPro"/>
</dbReference>
<dbReference type="InterPro" id="IPR011990">
    <property type="entry name" value="TPR-like_helical_dom_sf"/>
</dbReference>
<protein>
    <recommendedName>
        <fullName evidence="8">Serine/threonine protein kinase</fullName>
    </recommendedName>
</protein>
<evidence type="ECO:0000259" key="4">
    <source>
        <dbReference type="PROSITE" id="PS50106"/>
    </source>
</evidence>
<dbReference type="SUPFAM" id="SSF56112">
    <property type="entry name" value="Protein kinase-like (PK-like)"/>
    <property type="match status" value="1"/>
</dbReference>
<dbReference type="Gene3D" id="1.10.510.10">
    <property type="entry name" value="Transferase(Phosphotransferase) domain 1"/>
    <property type="match status" value="1"/>
</dbReference>
<dbReference type="PROSITE" id="PS00108">
    <property type="entry name" value="PROTEIN_KINASE_ST"/>
    <property type="match status" value="1"/>
</dbReference>
<gene>
    <name evidence="6" type="ORF">DYB32_002462</name>
</gene>
<dbReference type="CDD" id="cd00136">
    <property type="entry name" value="PDZ_canonical"/>
    <property type="match status" value="1"/>
</dbReference>
<evidence type="ECO:0000256" key="1">
    <source>
        <dbReference type="SAM" id="MobiDB-lite"/>
    </source>
</evidence>
<proteinExistence type="predicted"/>
<feature type="domain" description="Protein kinase" evidence="3">
    <location>
        <begin position="523"/>
        <end position="794"/>
    </location>
</feature>
<dbReference type="Proteomes" id="UP000285060">
    <property type="component" value="Unassembled WGS sequence"/>
</dbReference>
<evidence type="ECO:0000313" key="7">
    <source>
        <dbReference type="Proteomes" id="UP000285060"/>
    </source>
</evidence>
<organism evidence="6 7">
    <name type="scientific">Aphanomyces invadans</name>
    <dbReference type="NCBI Taxonomy" id="157072"/>
    <lineage>
        <taxon>Eukaryota</taxon>
        <taxon>Sar</taxon>
        <taxon>Stramenopiles</taxon>
        <taxon>Oomycota</taxon>
        <taxon>Saprolegniomycetes</taxon>
        <taxon>Saprolegniales</taxon>
        <taxon>Verrucalvaceae</taxon>
        <taxon>Aphanomyces</taxon>
    </lineage>
</organism>
<dbReference type="Pfam" id="PF05257">
    <property type="entry name" value="CHAP"/>
    <property type="match status" value="1"/>
</dbReference>
<feature type="transmembrane region" description="Helical" evidence="2">
    <location>
        <begin position="1387"/>
        <end position="1408"/>
    </location>
</feature>
<feature type="compositionally biased region" description="Low complexity" evidence="1">
    <location>
        <begin position="88"/>
        <end position="100"/>
    </location>
</feature>
<dbReference type="InterPro" id="IPR001478">
    <property type="entry name" value="PDZ"/>
</dbReference>
<comment type="caution">
    <text evidence="6">The sequence shown here is derived from an EMBL/GenBank/DDBJ whole genome shotgun (WGS) entry which is preliminary data.</text>
</comment>
<dbReference type="InterPro" id="IPR036034">
    <property type="entry name" value="PDZ_sf"/>
</dbReference>
<dbReference type="PROSITE" id="PS50911">
    <property type="entry name" value="CHAP"/>
    <property type="match status" value="1"/>
</dbReference>
<evidence type="ECO:0000259" key="5">
    <source>
        <dbReference type="PROSITE" id="PS50911"/>
    </source>
</evidence>
<feature type="region of interest" description="Disordered" evidence="1">
    <location>
        <begin position="88"/>
        <end position="120"/>
    </location>
</feature>
<dbReference type="Gene3D" id="3.90.1720.10">
    <property type="entry name" value="endopeptidase domain like (from Nostoc punctiforme)"/>
    <property type="match status" value="1"/>
</dbReference>
<feature type="domain" description="PDZ" evidence="4">
    <location>
        <begin position="8"/>
        <end position="84"/>
    </location>
</feature>
<dbReference type="InterPro" id="IPR000719">
    <property type="entry name" value="Prot_kinase_dom"/>
</dbReference>
<dbReference type="GO" id="GO:0005524">
    <property type="term" value="F:ATP binding"/>
    <property type="evidence" value="ECO:0007669"/>
    <property type="project" value="InterPro"/>
</dbReference>
<dbReference type="VEuPathDB" id="FungiDB:H310_14412"/>
<dbReference type="SMART" id="SM00228">
    <property type="entry name" value="PDZ"/>
    <property type="match status" value="3"/>
</dbReference>
<evidence type="ECO:0008006" key="8">
    <source>
        <dbReference type="Google" id="ProtNLM"/>
    </source>
</evidence>
<dbReference type="Pfam" id="PF00595">
    <property type="entry name" value="PDZ"/>
    <property type="match status" value="1"/>
</dbReference>
<dbReference type="InterPro" id="IPR038765">
    <property type="entry name" value="Papain-like_cys_pep_sf"/>
</dbReference>
<dbReference type="PANTHER" id="PTHR30094">
    <property type="entry name" value="BIFUNCTIONAL GLUTATHIONYLSPERMIDINE SYNTHETASE/AMIDASE-RELATED"/>
    <property type="match status" value="1"/>
</dbReference>
<evidence type="ECO:0000313" key="6">
    <source>
        <dbReference type="EMBL" id="RHY32533.1"/>
    </source>
</evidence>
<keyword evidence="2" id="KW-0812">Transmembrane</keyword>
<feature type="domain" description="Peptidase C51" evidence="5">
    <location>
        <begin position="1213"/>
        <end position="1356"/>
    </location>
</feature>
<dbReference type="VEuPathDB" id="FungiDB:H310_01506"/>
<dbReference type="InterPro" id="IPR011009">
    <property type="entry name" value="Kinase-like_dom_sf"/>
</dbReference>
<dbReference type="PROSITE" id="PS50106">
    <property type="entry name" value="PDZ"/>
    <property type="match status" value="2"/>
</dbReference>
<evidence type="ECO:0000256" key="2">
    <source>
        <dbReference type="SAM" id="Phobius"/>
    </source>
</evidence>
<reference evidence="6 7" key="1">
    <citation type="submission" date="2018-08" db="EMBL/GenBank/DDBJ databases">
        <title>Aphanomyces genome sequencing and annotation.</title>
        <authorList>
            <person name="Minardi D."/>
            <person name="Oidtmann B."/>
            <person name="Van Der Giezen M."/>
            <person name="Studholme D.J."/>
        </authorList>
    </citation>
    <scope>NUCLEOTIDE SEQUENCE [LARGE SCALE GENOMIC DNA]</scope>
    <source>
        <strain evidence="6 7">NJM0002</strain>
    </source>
</reference>
<dbReference type="Pfam" id="PF00069">
    <property type="entry name" value="Pkinase"/>
    <property type="match status" value="1"/>
</dbReference>
<dbReference type="InterPro" id="IPR051705">
    <property type="entry name" value="Gsp_Synthetase/Amidase"/>
</dbReference>
<dbReference type="InterPro" id="IPR008271">
    <property type="entry name" value="Ser/Thr_kinase_AS"/>
</dbReference>
<keyword evidence="2" id="KW-1133">Transmembrane helix</keyword>
<dbReference type="PANTHER" id="PTHR30094:SF0">
    <property type="entry name" value="BIFUNCTIONAL GLUTATHIONYLSPERMIDINE SYNTHETASE_AMIDASE-RELATED"/>
    <property type="match status" value="1"/>
</dbReference>
<dbReference type="Gene3D" id="2.30.42.10">
    <property type="match status" value="1"/>
</dbReference>